<dbReference type="Gene3D" id="3.40.50.300">
    <property type="entry name" value="P-loop containing nucleotide triphosphate hydrolases"/>
    <property type="match status" value="1"/>
</dbReference>
<dbReference type="SUPFAM" id="SSF52540">
    <property type="entry name" value="P-loop containing nucleoside triphosphate hydrolases"/>
    <property type="match status" value="1"/>
</dbReference>
<keyword evidence="5" id="KW-0479">Metal-binding</keyword>
<dbReference type="SMART" id="SM00174">
    <property type="entry name" value="RHO"/>
    <property type="match status" value="1"/>
</dbReference>
<evidence type="ECO:0000256" key="4">
    <source>
        <dbReference type="ARBA" id="ARBA00022448"/>
    </source>
</evidence>
<dbReference type="GO" id="GO:0015031">
    <property type="term" value="P:protein transport"/>
    <property type="evidence" value="ECO:0007669"/>
    <property type="project" value="UniProtKB-KW"/>
</dbReference>
<evidence type="ECO:0000256" key="8">
    <source>
        <dbReference type="ARBA" id="ARBA00022842"/>
    </source>
</evidence>
<dbReference type="Pfam" id="PF00071">
    <property type="entry name" value="Ras"/>
    <property type="match status" value="1"/>
</dbReference>
<comment type="similarity">
    <text evidence="2">Belongs to the small GTPase superfamily. Rab family.</text>
</comment>
<dbReference type="InterPro" id="IPR050227">
    <property type="entry name" value="Rab"/>
</dbReference>
<dbReference type="InterPro" id="IPR005225">
    <property type="entry name" value="Small_GTP-bd"/>
</dbReference>
<dbReference type="EMBL" id="GDRN01088955">
    <property type="protein sequence ID" value="JAI60746.1"/>
    <property type="molecule type" value="Transcribed_RNA"/>
</dbReference>
<dbReference type="InterPro" id="IPR001806">
    <property type="entry name" value="Small_GTPase"/>
</dbReference>
<dbReference type="AlphaFoldDB" id="A0A0P4W547"/>
<evidence type="ECO:0000256" key="5">
    <source>
        <dbReference type="ARBA" id="ARBA00022723"/>
    </source>
</evidence>
<evidence type="ECO:0000256" key="10">
    <source>
        <dbReference type="ARBA" id="ARBA00023034"/>
    </source>
</evidence>
<evidence type="ECO:0000256" key="7">
    <source>
        <dbReference type="ARBA" id="ARBA00022801"/>
    </source>
</evidence>
<accession>A0A0P4W547</accession>
<dbReference type="FunFam" id="3.40.50.300:FF:000707">
    <property type="entry name" value="RAB36, member RAS oncogene family"/>
    <property type="match status" value="1"/>
</dbReference>
<dbReference type="SMART" id="SM00173">
    <property type="entry name" value="RAS"/>
    <property type="match status" value="1"/>
</dbReference>
<evidence type="ECO:0000256" key="3">
    <source>
        <dbReference type="ARBA" id="ARBA00011984"/>
    </source>
</evidence>
<evidence type="ECO:0000256" key="6">
    <source>
        <dbReference type="ARBA" id="ARBA00022741"/>
    </source>
</evidence>
<keyword evidence="10" id="KW-0333">Golgi apparatus</keyword>
<dbReference type="PROSITE" id="PS51421">
    <property type="entry name" value="RAS"/>
    <property type="match status" value="1"/>
</dbReference>
<dbReference type="GO" id="GO:0005525">
    <property type="term" value="F:GTP binding"/>
    <property type="evidence" value="ECO:0007669"/>
    <property type="project" value="UniProtKB-KW"/>
</dbReference>
<organism evidence="19">
    <name type="scientific">Scylla olivacea</name>
    <name type="common">Orange mud crab</name>
    <name type="synonym">Cancer olivacea</name>
    <dbReference type="NCBI Taxonomy" id="85551"/>
    <lineage>
        <taxon>Eukaryota</taxon>
        <taxon>Metazoa</taxon>
        <taxon>Ecdysozoa</taxon>
        <taxon>Arthropoda</taxon>
        <taxon>Crustacea</taxon>
        <taxon>Multicrustacea</taxon>
        <taxon>Malacostraca</taxon>
        <taxon>Eumalacostraca</taxon>
        <taxon>Eucarida</taxon>
        <taxon>Decapoda</taxon>
        <taxon>Pleocyemata</taxon>
        <taxon>Brachyura</taxon>
        <taxon>Eubrachyura</taxon>
        <taxon>Portunoidea</taxon>
        <taxon>Portunidae</taxon>
        <taxon>Portuninae</taxon>
        <taxon>Scylla</taxon>
    </lineage>
</organism>
<keyword evidence="9" id="KW-0653">Protein transport</keyword>
<dbReference type="SMART" id="SM00175">
    <property type="entry name" value="RAB"/>
    <property type="match status" value="1"/>
</dbReference>
<evidence type="ECO:0000256" key="9">
    <source>
        <dbReference type="ARBA" id="ARBA00022927"/>
    </source>
</evidence>
<keyword evidence="6" id="KW-0547">Nucleotide-binding</keyword>
<keyword evidence="8" id="KW-0460">Magnesium</keyword>
<comment type="subcellular location">
    <subcellularLocation>
        <location evidence="15">Golgi apparatus membrane</location>
        <topology evidence="15">Lipid-anchor</topology>
    </subcellularLocation>
</comment>
<dbReference type="SMART" id="SM00176">
    <property type="entry name" value="RAN"/>
    <property type="match status" value="1"/>
</dbReference>
<dbReference type="GO" id="GO:0000139">
    <property type="term" value="C:Golgi membrane"/>
    <property type="evidence" value="ECO:0007669"/>
    <property type="project" value="UniProtKB-SubCell"/>
</dbReference>
<evidence type="ECO:0000256" key="17">
    <source>
        <dbReference type="ARBA" id="ARBA00058763"/>
    </source>
</evidence>
<keyword evidence="13" id="KW-0449">Lipoprotein</keyword>
<dbReference type="NCBIfam" id="TIGR00231">
    <property type="entry name" value="small_GTP"/>
    <property type="match status" value="1"/>
</dbReference>
<dbReference type="InterPro" id="IPR027417">
    <property type="entry name" value="P-loop_NTPase"/>
</dbReference>
<comment type="catalytic activity">
    <reaction evidence="16">
        <text>GTP + H2O = GDP + phosphate + H(+)</text>
        <dbReference type="Rhea" id="RHEA:19669"/>
        <dbReference type="ChEBI" id="CHEBI:15377"/>
        <dbReference type="ChEBI" id="CHEBI:15378"/>
        <dbReference type="ChEBI" id="CHEBI:37565"/>
        <dbReference type="ChEBI" id="CHEBI:43474"/>
        <dbReference type="ChEBI" id="CHEBI:58189"/>
        <dbReference type="EC" id="3.6.5.2"/>
    </reaction>
    <physiologicalReaction direction="left-to-right" evidence="16">
        <dbReference type="Rhea" id="RHEA:19670"/>
    </physiologicalReaction>
</comment>
<comment type="function">
    <text evidence="17">The small GTPases Rab are key regulators of intracellular membrane trafficking, from the formation of transport vesicles to their fusion with membranes. Rabs cycle between an inactive GDP-bound form and an active GTP-bound form that is able to recruit to membranes different sets of downstream effectors directly responsible for vesicle formation, movement, tethering and fusion.</text>
</comment>
<sequence>MRLSRSAVYTMLQTRAQKDRVIASLPPPFIRQASPHTHDDFHEEVKNAANGDHMLQAGLKISKMIVLGDVATGKTCLVNRFCHQVFDANYKATIGVDFEVERFDILGIPFNLQIWDTAGQERFKCIAASYYRGASAVMIVFDVTNIVTLAHTSQWLEEARQANADRLTPVVFLVGTKRDLMSEGAYDQIEKEARRVAQGLGAEYWAVSSKTGDNVEALFLRVAALTFDHSVMQELSSGSSDRRKQSTVKIGHRLEDTFEGHKKNKCASCGK</sequence>
<evidence type="ECO:0000256" key="12">
    <source>
        <dbReference type="ARBA" id="ARBA00023136"/>
    </source>
</evidence>
<evidence type="ECO:0000256" key="15">
    <source>
        <dbReference type="ARBA" id="ARBA00037794"/>
    </source>
</evidence>
<protein>
    <recommendedName>
        <fullName evidence="18">Ras-related protein Rab-36</fullName>
        <ecNumber evidence="3">3.6.5.2</ecNumber>
    </recommendedName>
</protein>
<dbReference type="EC" id="3.6.5.2" evidence="3"/>
<evidence type="ECO:0000256" key="11">
    <source>
        <dbReference type="ARBA" id="ARBA00023134"/>
    </source>
</evidence>
<evidence type="ECO:0000256" key="18">
    <source>
        <dbReference type="ARBA" id="ARBA00067830"/>
    </source>
</evidence>
<evidence type="ECO:0000313" key="19">
    <source>
        <dbReference type="EMBL" id="JAI60745.1"/>
    </source>
</evidence>
<dbReference type="PROSITE" id="PS51419">
    <property type="entry name" value="RAB"/>
    <property type="match status" value="1"/>
</dbReference>
<evidence type="ECO:0000256" key="1">
    <source>
        <dbReference type="ARBA" id="ARBA00001946"/>
    </source>
</evidence>
<proteinExistence type="inferred from homology"/>
<keyword evidence="11" id="KW-0342">GTP-binding</keyword>
<dbReference type="GO" id="GO:0046872">
    <property type="term" value="F:metal ion binding"/>
    <property type="evidence" value="ECO:0007669"/>
    <property type="project" value="UniProtKB-KW"/>
</dbReference>
<keyword evidence="14" id="KW-0636">Prenylation</keyword>
<evidence type="ECO:0000256" key="2">
    <source>
        <dbReference type="ARBA" id="ARBA00006270"/>
    </source>
</evidence>
<evidence type="ECO:0000256" key="16">
    <source>
        <dbReference type="ARBA" id="ARBA00047660"/>
    </source>
</evidence>
<dbReference type="EMBL" id="GDRN01088956">
    <property type="protein sequence ID" value="JAI60745.1"/>
    <property type="molecule type" value="Transcribed_RNA"/>
</dbReference>
<dbReference type="PANTHER" id="PTHR47977">
    <property type="entry name" value="RAS-RELATED PROTEIN RAB"/>
    <property type="match status" value="1"/>
</dbReference>
<dbReference type="GO" id="GO:0003925">
    <property type="term" value="F:G protein activity"/>
    <property type="evidence" value="ECO:0007669"/>
    <property type="project" value="UniProtKB-EC"/>
</dbReference>
<keyword evidence="4" id="KW-0813">Transport</keyword>
<keyword evidence="7" id="KW-0378">Hydrolase</keyword>
<dbReference type="PRINTS" id="PR00449">
    <property type="entry name" value="RASTRNSFRMNG"/>
</dbReference>
<reference evidence="19" key="1">
    <citation type="submission" date="2015-09" db="EMBL/GenBank/DDBJ databases">
        <title>Scylla olivacea transcriptome.</title>
        <authorList>
            <person name="Ikhwanuddin M."/>
        </authorList>
    </citation>
    <scope>NUCLEOTIDE SEQUENCE</scope>
</reference>
<name>A0A0P4W547_SCYOL</name>
<evidence type="ECO:0000256" key="13">
    <source>
        <dbReference type="ARBA" id="ARBA00023288"/>
    </source>
</evidence>
<comment type="cofactor">
    <cofactor evidence="1">
        <name>Mg(2+)</name>
        <dbReference type="ChEBI" id="CHEBI:18420"/>
    </cofactor>
</comment>
<keyword evidence="12" id="KW-0472">Membrane</keyword>
<evidence type="ECO:0000256" key="14">
    <source>
        <dbReference type="ARBA" id="ARBA00023289"/>
    </source>
</evidence>